<evidence type="ECO:0000256" key="1">
    <source>
        <dbReference type="SAM" id="SignalP"/>
    </source>
</evidence>
<protein>
    <recommendedName>
        <fullName evidence="4">Outer membrane protein beta-barrel domain-containing protein</fullName>
    </recommendedName>
</protein>
<dbReference type="AlphaFoldDB" id="A0AAW4X062"/>
<feature type="signal peptide" evidence="1">
    <location>
        <begin position="1"/>
        <end position="20"/>
    </location>
</feature>
<reference evidence="2 3" key="1">
    <citation type="submission" date="2021-10" db="EMBL/GenBank/DDBJ databases">
        <authorList>
            <person name="Grouzdev D.S."/>
            <person name="Pantiukh K.S."/>
            <person name="Krutkina M.S."/>
        </authorList>
    </citation>
    <scope>NUCLEOTIDE SEQUENCE [LARGE SCALE GENOMIC DNA]</scope>
    <source>
        <strain evidence="2 3">Z-7514</strain>
    </source>
</reference>
<gene>
    <name evidence="2" type="ORF">LJ207_07370</name>
</gene>
<dbReference type="EMBL" id="JAJFAT010000009">
    <property type="protein sequence ID" value="MCC3145141.1"/>
    <property type="molecule type" value="Genomic_DNA"/>
</dbReference>
<name>A0AAW4X062_9FIRM</name>
<organism evidence="2 3">
    <name type="scientific">Halanaerobium polyolivorans</name>
    <dbReference type="NCBI Taxonomy" id="2886943"/>
    <lineage>
        <taxon>Bacteria</taxon>
        <taxon>Bacillati</taxon>
        <taxon>Bacillota</taxon>
        <taxon>Clostridia</taxon>
        <taxon>Halanaerobiales</taxon>
        <taxon>Halanaerobiaceae</taxon>
        <taxon>Halanaerobium</taxon>
    </lineage>
</organism>
<accession>A0AAW4X062</accession>
<comment type="caution">
    <text evidence="2">The sequence shown here is derived from an EMBL/GenBank/DDBJ whole genome shotgun (WGS) entry which is preliminary data.</text>
</comment>
<evidence type="ECO:0000313" key="2">
    <source>
        <dbReference type="EMBL" id="MCC3145141.1"/>
    </source>
</evidence>
<dbReference type="RefSeq" id="WP_229345663.1">
    <property type="nucleotide sequence ID" value="NZ_JAJFAT010000009.1"/>
</dbReference>
<keyword evidence="1" id="KW-0732">Signal</keyword>
<evidence type="ECO:0008006" key="4">
    <source>
        <dbReference type="Google" id="ProtNLM"/>
    </source>
</evidence>
<keyword evidence="3" id="KW-1185">Reference proteome</keyword>
<dbReference type="Proteomes" id="UP001199296">
    <property type="component" value="Unassembled WGS sequence"/>
</dbReference>
<sequence>MKKFLLLLIFLFIFSQSAAAQNSSFKFDLNYGYGGEYESHSFGVQIINRDDSGLIRGFGVFSISTDSDYDKPERDDLPSNYQVIGSHVSSETGLYFILGRQLTARSSIRANLGGSIIEETEVLADPESGSAMTFKGATESEQFWVYGAEISFAITPRQDLSLGYNNRRGITTSIALSF</sequence>
<evidence type="ECO:0000313" key="3">
    <source>
        <dbReference type="Proteomes" id="UP001199296"/>
    </source>
</evidence>
<proteinExistence type="predicted"/>
<feature type="chain" id="PRO_5043913219" description="Outer membrane protein beta-barrel domain-containing protein" evidence="1">
    <location>
        <begin position="21"/>
        <end position="178"/>
    </location>
</feature>